<gene>
    <name evidence="2" type="ORF">PAC_14342</name>
</gene>
<dbReference type="STRING" id="576137.A0A1L7XHE0"/>
<dbReference type="InterPro" id="IPR010730">
    <property type="entry name" value="HET"/>
</dbReference>
<accession>A0A1L7XHE0</accession>
<evidence type="ECO:0000313" key="3">
    <source>
        <dbReference type="Proteomes" id="UP000184330"/>
    </source>
</evidence>
<feature type="domain" description="Heterokaryon incompatibility" evidence="1">
    <location>
        <begin position="34"/>
        <end position="105"/>
    </location>
</feature>
<evidence type="ECO:0000259" key="1">
    <source>
        <dbReference type="Pfam" id="PF06985"/>
    </source>
</evidence>
<proteinExistence type="predicted"/>
<dbReference type="EMBL" id="FJOG01000026">
    <property type="protein sequence ID" value="CZR64444.1"/>
    <property type="molecule type" value="Genomic_DNA"/>
</dbReference>
<protein>
    <recommendedName>
        <fullName evidence="1">Heterokaryon incompatibility domain-containing protein</fullName>
    </recommendedName>
</protein>
<dbReference type="Pfam" id="PF06985">
    <property type="entry name" value="HET"/>
    <property type="match status" value="1"/>
</dbReference>
<evidence type="ECO:0000313" key="2">
    <source>
        <dbReference type="EMBL" id="CZR64444.1"/>
    </source>
</evidence>
<dbReference type="PANTHER" id="PTHR33112">
    <property type="entry name" value="DOMAIN PROTEIN, PUTATIVE-RELATED"/>
    <property type="match status" value="1"/>
</dbReference>
<dbReference type="AlphaFoldDB" id="A0A1L7XHE0"/>
<keyword evidence="3" id="KW-1185">Reference proteome</keyword>
<reference evidence="2 3" key="1">
    <citation type="submission" date="2016-03" db="EMBL/GenBank/DDBJ databases">
        <authorList>
            <person name="Ploux O."/>
        </authorList>
    </citation>
    <scope>NUCLEOTIDE SEQUENCE [LARGE SCALE GENOMIC DNA]</scope>
    <source>
        <strain evidence="2 3">UAMH 11012</strain>
    </source>
</reference>
<name>A0A1L7XHE0_9HELO</name>
<organism evidence="2 3">
    <name type="scientific">Phialocephala subalpina</name>
    <dbReference type="NCBI Taxonomy" id="576137"/>
    <lineage>
        <taxon>Eukaryota</taxon>
        <taxon>Fungi</taxon>
        <taxon>Dikarya</taxon>
        <taxon>Ascomycota</taxon>
        <taxon>Pezizomycotina</taxon>
        <taxon>Leotiomycetes</taxon>
        <taxon>Helotiales</taxon>
        <taxon>Mollisiaceae</taxon>
        <taxon>Phialocephala</taxon>
        <taxon>Phialocephala fortinii species complex</taxon>
    </lineage>
</organism>
<dbReference type="OrthoDB" id="5428863at2759"/>
<dbReference type="Proteomes" id="UP000184330">
    <property type="component" value="Unassembled WGS sequence"/>
</dbReference>
<sequence length="463" mass="52252">MPSIWLPRLMSATYGSTGFVSSWTTSGISWSKCRMDQIYNSATLTIVNADTCCSNACIPGIEPDTRRSIQHDETICGIRYITTQSDPISEILRTNWSTRGWTYQEVFLSSRCLVFTNYQSYFQCKSDVWCEDSCSNGGGMEEQNMCVGNALCHLPELHPEMERCSFYQFVDAVEAFSRRLTLETDSLWAFTGVTKAFQPQFPDGFTWGLPIGNIDAALPWKPRKCVSGLRAGLHAAILDSDMIRLPFPSWSWVSWGGGVQFDTKCEDVKGLVEWHQPTQYAVNTADPFSAPWDELTDQLVEKCHSLTVMDERALGFLRFTAASAVLEVEAMDSDFIKNCPSADPCLLAHIRTHAGKDLGFIQVTSSWLQSHDRKKCEFILLSTKIENEESETCRQDWVWERGLGVSRGIEHMDGCKHQSTYNIMLIDWKEGPHCTVATRVGITQINKKDWEELESTSKLIVLG</sequence>
<dbReference type="PANTHER" id="PTHR33112:SF12">
    <property type="entry name" value="HETEROKARYON INCOMPATIBILITY DOMAIN-CONTAINING PROTEIN"/>
    <property type="match status" value="1"/>
</dbReference>